<evidence type="ECO:0000256" key="1">
    <source>
        <dbReference type="ARBA" id="ARBA00008455"/>
    </source>
</evidence>
<dbReference type="PANTHER" id="PTHR12411">
    <property type="entry name" value="CYSTEINE PROTEASE FAMILY C1-RELATED"/>
    <property type="match status" value="1"/>
</dbReference>
<keyword evidence="6" id="KW-1185">Reference proteome</keyword>
<dbReference type="GO" id="GO:0008234">
    <property type="term" value="F:cysteine-type peptidase activity"/>
    <property type="evidence" value="ECO:0007669"/>
    <property type="project" value="InterPro"/>
</dbReference>
<gene>
    <name evidence="5" type="ORF">EGW08_014928</name>
</gene>
<dbReference type="SMART" id="SM00848">
    <property type="entry name" value="Inhibitor_I29"/>
    <property type="match status" value="1"/>
</dbReference>
<evidence type="ECO:0000313" key="6">
    <source>
        <dbReference type="Proteomes" id="UP000271974"/>
    </source>
</evidence>
<feature type="chain" id="PRO_5018738950" description="Cathepsin propeptide inhibitor domain-containing protein" evidence="2">
    <location>
        <begin position="21"/>
        <end position="206"/>
    </location>
</feature>
<feature type="non-terminal residue" evidence="5">
    <location>
        <position position="206"/>
    </location>
</feature>
<evidence type="ECO:0000259" key="4">
    <source>
        <dbReference type="SMART" id="SM00848"/>
    </source>
</evidence>
<dbReference type="Gene3D" id="3.90.70.10">
    <property type="entry name" value="Cysteine proteinases"/>
    <property type="match status" value="1"/>
</dbReference>
<dbReference type="InterPro" id="IPR038765">
    <property type="entry name" value="Papain-like_cys_pep_sf"/>
</dbReference>
<dbReference type="AlphaFoldDB" id="A0A3S1B6L6"/>
<feature type="signal peptide" evidence="2">
    <location>
        <begin position="1"/>
        <end position="20"/>
    </location>
</feature>
<feature type="domain" description="Cathepsin propeptide inhibitor" evidence="4">
    <location>
        <begin position="27"/>
        <end position="87"/>
    </location>
</feature>
<dbReference type="EMBL" id="RQTK01000591">
    <property type="protein sequence ID" value="RUS77301.1"/>
    <property type="molecule type" value="Genomic_DNA"/>
</dbReference>
<organism evidence="5 6">
    <name type="scientific">Elysia chlorotica</name>
    <name type="common">Eastern emerald elysia</name>
    <name type="synonym">Sea slug</name>
    <dbReference type="NCBI Taxonomy" id="188477"/>
    <lineage>
        <taxon>Eukaryota</taxon>
        <taxon>Metazoa</taxon>
        <taxon>Spiralia</taxon>
        <taxon>Lophotrochozoa</taxon>
        <taxon>Mollusca</taxon>
        <taxon>Gastropoda</taxon>
        <taxon>Heterobranchia</taxon>
        <taxon>Euthyneura</taxon>
        <taxon>Panpulmonata</taxon>
        <taxon>Sacoglossa</taxon>
        <taxon>Placobranchoidea</taxon>
        <taxon>Plakobranchidae</taxon>
        <taxon>Elysia</taxon>
    </lineage>
</organism>
<proteinExistence type="inferred from homology"/>
<dbReference type="Proteomes" id="UP000271974">
    <property type="component" value="Unassembled WGS sequence"/>
</dbReference>
<sequence length="206" mass="23203">MCQLTLLALTAVVLVVPSLAADIDSQWKLFKSTYNKTYKNEVEELYRYGIWKAAISHIDRHNEAYKKGDVTYFLGENEFADMKSEEFVNVMAKYQMPNETKTNFDDEFSYVGGTPLPAEVDWRKYGYVTPVRKQGPCASGYAFASAGAIEGLTYRRFKKGRSLSPQNIIDCSGNHGCLGGSMPQSFKYVISNRGLDTEDGYPYEAK</sequence>
<dbReference type="STRING" id="188477.A0A3S1B6L6"/>
<dbReference type="SMART" id="SM00645">
    <property type="entry name" value="Pept_C1"/>
    <property type="match status" value="1"/>
</dbReference>
<dbReference type="InterPro" id="IPR000668">
    <property type="entry name" value="Peptidase_C1A_C"/>
</dbReference>
<name>A0A3S1B6L6_ELYCH</name>
<evidence type="ECO:0000259" key="3">
    <source>
        <dbReference type="SMART" id="SM00645"/>
    </source>
</evidence>
<protein>
    <recommendedName>
        <fullName evidence="7">Cathepsin propeptide inhibitor domain-containing protein</fullName>
    </recommendedName>
</protein>
<comment type="similarity">
    <text evidence="1">Belongs to the peptidase C1 family.</text>
</comment>
<dbReference type="Pfam" id="PF00112">
    <property type="entry name" value="Peptidase_C1"/>
    <property type="match status" value="1"/>
</dbReference>
<accession>A0A3S1B6L6</accession>
<dbReference type="OrthoDB" id="6275316at2759"/>
<evidence type="ECO:0000256" key="2">
    <source>
        <dbReference type="SAM" id="SignalP"/>
    </source>
</evidence>
<dbReference type="Pfam" id="PF08246">
    <property type="entry name" value="Inhibitor_I29"/>
    <property type="match status" value="1"/>
</dbReference>
<comment type="caution">
    <text evidence="5">The sequence shown here is derived from an EMBL/GenBank/DDBJ whole genome shotgun (WGS) entry which is preliminary data.</text>
</comment>
<dbReference type="GO" id="GO:0006508">
    <property type="term" value="P:proteolysis"/>
    <property type="evidence" value="ECO:0007669"/>
    <property type="project" value="InterPro"/>
</dbReference>
<evidence type="ECO:0000313" key="5">
    <source>
        <dbReference type="EMBL" id="RUS77301.1"/>
    </source>
</evidence>
<reference evidence="5 6" key="1">
    <citation type="submission" date="2019-01" db="EMBL/GenBank/DDBJ databases">
        <title>A draft genome assembly of the solar-powered sea slug Elysia chlorotica.</title>
        <authorList>
            <person name="Cai H."/>
            <person name="Li Q."/>
            <person name="Fang X."/>
            <person name="Li J."/>
            <person name="Curtis N.E."/>
            <person name="Altenburger A."/>
            <person name="Shibata T."/>
            <person name="Feng M."/>
            <person name="Maeda T."/>
            <person name="Schwartz J.A."/>
            <person name="Shigenobu S."/>
            <person name="Lundholm N."/>
            <person name="Nishiyama T."/>
            <person name="Yang H."/>
            <person name="Hasebe M."/>
            <person name="Li S."/>
            <person name="Pierce S.K."/>
            <person name="Wang J."/>
        </authorList>
    </citation>
    <scope>NUCLEOTIDE SEQUENCE [LARGE SCALE GENOMIC DNA]</scope>
    <source>
        <strain evidence="5">EC2010</strain>
        <tissue evidence="5">Whole organism of an adult</tissue>
    </source>
</reference>
<feature type="domain" description="Peptidase C1A papain C-terminal" evidence="3">
    <location>
        <begin position="116"/>
        <end position="206"/>
    </location>
</feature>
<evidence type="ECO:0008006" key="7">
    <source>
        <dbReference type="Google" id="ProtNLM"/>
    </source>
</evidence>
<dbReference type="InterPro" id="IPR013201">
    <property type="entry name" value="Prot_inhib_I29"/>
</dbReference>
<dbReference type="SUPFAM" id="SSF54001">
    <property type="entry name" value="Cysteine proteinases"/>
    <property type="match status" value="1"/>
</dbReference>
<keyword evidence="2" id="KW-0732">Signal</keyword>
<dbReference type="InterPro" id="IPR013128">
    <property type="entry name" value="Peptidase_C1A"/>
</dbReference>